<reference evidence="1 2" key="1">
    <citation type="submission" date="2019-04" db="EMBL/GenBank/DDBJ databases">
        <authorList>
            <person name="Feng G."/>
            <person name="Zhang J."/>
            <person name="Zhu H."/>
        </authorList>
    </citation>
    <scope>NUCLEOTIDE SEQUENCE [LARGE SCALE GENOMIC DNA]</scope>
    <source>
        <strain evidence="1 2">JCM 31653</strain>
    </source>
</reference>
<keyword evidence="2" id="KW-1185">Reference proteome</keyword>
<comment type="caution">
    <text evidence="1">The sequence shown here is derived from an EMBL/GenBank/DDBJ whole genome shotgun (WGS) entry which is preliminary data.</text>
</comment>
<dbReference type="Proteomes" id="UP000297549">
    <property type="component" value="Unassembled WGS sequence"/>
</dbReference>
<evidence type="ECO:0000313" key="2">
    <source>
        <dbReference type="Proteomes" id="UP000297549"/>
    </source>
</evidence>
<proteinExistence type="predicted"/>
<accession>A0A4Z0PY27</accession>
<evidence type="ECO:0000313" key="1">
    <source>
        <dbReference type="EMBL" id="TGE22214.1"/>
    </source>
</evidence>
<organism evidence="1 2">
    <name type="scientific">Hymenobacter aquaticus</name>
    <dbReference type="NCBI Taxonomy" id="1867101"/>
    <lineage>
        <taxon>Bacteria</taxon>
        <taxon>Pseudomonadati</taxon>
        <taxon>Bacteroidota</taxon>
        <taxon>Cytophagia</taxon>
        <taxon>Cytophagales</taxon>
        <taxon>Hymenobacteraceae</taxon>
        <taxon>Hymenobacter</taxon>
    </lineage>
</organism>
<gene>
    <name evidence="1" type="ORF">E5K00_18375</name>
</gene>
<name>A0A4Z0PY27_9BACT</name>
<sequence>MLQIDKEVFRNNLLLTQQYCELQLANAEKNHASILRSINPVVNGKSIFDFCFITNYNYESIRADIPEVYIFDFHSNWTTDPFNHDSLDDSPINSLFEEQLKRKAALVYESSLESEGGVLAVRIWDTVVDGAAQGESRGFLDEYDFPPVDTWFYKIVGADEAILFAWVPKQFMWLVDQGIAVNVPDMMGWFEKEYPQDYTRVMN</sequence>
<dbReference type="EMBL" id="SRLC01000002">
    <property type="protein sequence ID" value="TGE22214.1"/>
    <property type="molecule type" value="Genomic_DNA"/>
</dbReference>
<dbReference type="AlphaFoldDB" id="A0A4Z0PY27"/>
<dbReference type="OrthoDB" id="790936at2"/>
<protein>
    <submittedName>
        <fullName evidence="1">Uncharacterized protein</fullName>
    </submittedName>
</protein>
<dbReference type="RefSeq" id="WP_135464733.1">
    <property type="nucleotide sequence ID" value="NZ_SRLC01000002.1"/>
</dbReference>